<dbReference type="AlphaFoldDB" id="A0AAX1Z4B9"/>
<gene>
    <name evidence="1" type="ORF">C3I27_03840</name>
</gene>
<dbReference type="Proteomes" id="UP000287197">
    <property type="component" value="Unassembled WGS sequence"/>
</dbReference>
<organism evidence="1 2">
    <name type="scientific">Campylobacter jejuni</name>
    <dbReference type="NCBI Taxonomy" id="197"/>
    <lineage>
        <taxon>Bacteria</taxon>
        <taxon>Pseudomonadati</taxon>
        <taxon>Campylobacterota</taxon>
        <taxon>Epsilonproteobacteria</taxon>
        <taxon>Campylobacterales</taxon>
        <taxon>Campylobacteraceae</taxon>
        <taxon>Campylobacter</taxon>
    </lineage>
</organism>
<proteinExistence type="predicted"/>
<protein>
    <submittedName>
        <fullName evidence="1">Uncharacterized protein</fullName>
    </submittedName>
</protein>
<reference evidence="1" key="2">
    <citation type="journal article" date="2019" name="Appl. Environ. Microbiol.">
        <title>Population genetics and characterization of Campylobacter jejuni isolates in western jackdaws and game birds in Finland.</title>
        <authorList>
            <person name="Kovanen S."/>
            <person name="Rossi M."/>
            <person name="Pohja-Mykra M."/>
            <person name="Nieminen T."/>
            <person name="Raunio-Saarnisto M."/>
            <person name="Sauvala M."/>
            <person name="Fredriksson-Ahomaa M."/>
            <person name="Hanninen M.L."/>
            <person name="Kivisto R."/>
        </authorList>
    </citation>
    <scope>NUCLEOTIDE SEQUENCE</scope>
    <source>
        <strain evidence="1">SO-26</strain>
    </source>
</reference>
<comment type="caution">
    <text evidence="1">The sequence shown here is derived from an EMBL/GenBank/DDBJ whole genome shotgun (WGS) entry which is preliminary data.</text>
</comment>
<accession>A0AAX1Z4B9</accession>
<evidence type="ECO:0000313" key="2">
    <source>
        <dbReference type="Proteomes" id="UP000287197"/>
    </source>
</evidence>
<sequence>MIIRIDKLLETSNWVVLTNSVSYPSQKMIAEQMVIKLERMKQLGNDYVLVFADEDTTNFKVTTKKDVFKLWFPETECENFSCLGSFRISVAGDINNFDLKSPSSISGELFIVPSDSGIDLVSPEGEIQYTVSRDLLPEQYISKILDTTKLTLPGEYAVSLKVSDDMLYLKFSETDRWKTLAILPLSSYQTPIENEGGF</sequence>
<evidence type="ECO:0000313" key="1">
    <source>
        <dbReference type="EMBL" id="RTI48559.1"/>
    </source>
</evidence>
<name>A0AAX1Z4B9_CAMJU</name>
<reference evidence="1" key="1">
    <citation type="submission" date="2018-01" db="EMBL/GenBank/DDBJ databases">
        <authorList>
            <person name="Kovanen S."/>
            <person name="Nieminen T."/>
            <person name="Pohja-Mykra M."/>
            <person name="Raunio-Saarnisto M."/>
            <person name="Sauvala M."/>
            <person name="Fredriksson-Ahomaa M."/>
            <person name="Hanninen M.-L."/>
            <person name="Kivisto R."/>
        </authorList>
    </citation>
    <scope>NUCLEOTIDE SEQUENCE</scope>
    <source>
        <strain evidence="1">SO-26</strain>
    </source>
</reference>
<dbReference type="EMBL" id="PQZD01000003">
    <property type="protein sequence ID" value="RTI48559.1"/>
    <property type="molecule type" value="Genomic_DNA"/>
</dbReference>